<dbReference type="Gene3D" id="2.60.120.10">
    <property type="entry name" value="Jelly Rolls"/>
    <property type="match status" value="1"/>
</dbReference>
<name>A0A8H6RSS2_9PEZI</name>
<dbReference type="OrthoDB" id="9976870at2759"/>
<dbReference type="AlphaFoldDB" id="A0A8H6RSS2"/>
<keyword evidence="1" id="KW-1133">Transmembrane helix</keyword>
<sequence>MPLLKPQSIPRSKVCHSNPILWDNGRAAQGFNPPGQKYFGYEVVPSRNEWSDGTPTFMSPMSHYHLLQTESFHVASGSGIWHMRGKQIYLKAGDDITIPKFVAHRFENASQTEPLVIQYRYDAQMYGMERRFFANTLNYMWDCKMAGQEPSLPQLCIFLADCWMPPDILWIPGGEHARCLLNTLFMWLLAFIGLFFLGYKHSYPEYLDPFQAENGDDGWLQRNYKALC</sequence>
<dbReference type="InterPro" id="IPR013096">
    <property type="entry name" value="Cupin_2"/>
</dbReference>
<dbReference type="SUPFAM" id="SSF51182">
    <property type="entry name" value="RmlC-like cupins"/>
    <property type="match status" value="1"/>
</dbReference>
<keyword evidence="4" id="KW-1185">Reference proteome</keyword>
<feature type="transmembrane region" description="Helical" evidence="1">
    <location>
        <begin position="179"/>
        <end position="199"/>
    </location>
</feature>
<protein>
    <recommendedName>
        <fullName evidence="2">Cupin type-2 domain-containing protein</fullName>
    </recommendedName>
</protein>
<dbReference type="Pfam" id="PF07883">
    <property type="entry name" value="Cupin_2"/>
    <property type="match status" value="1"/>
</dbReference>
<evidence type="ECO:0000259" key="2">
    <source>
        <dbReference type="Pfam" id="PF07883"/>
    </source>
</evidence>
<evidence type="ECO:0000256" key="1">
    <source>
        <dbReference type="SAM" id="Phobius"/>
    </source>
</evidence>
<accession>A0A8H6RSS2</accession>
<proteinExistence type="predicted"/>
<evidence type="ECO:0000313" key="3">
    <source>
        <dbReference type="EMBL" id="KAF7196466.1"/>
    </source>
</evidence>
<reference evidence="3" key="1">
    <citation type="submission" date="2020-04" db="EMBL/GenBank/DDBJ databases">
        <title>Draft genome resource of the tomato pathogen Pseudocercospora fuligena.</title>
        <authorList>
            <person name="Zaccaron A."/>
        </authorList>
    </citation>
    <scope>NUCLEOTIDE SEQUENCE</scope>
    <source>
        <strain evidence="3">PF001</strain>
    </source>
</reference>
<keyword evidence="1" id="KW-0812">Transmembrane</keyword>
<dbReference type="InterPro" id="IPR011051">
    <property type="entry name" value="RmlC_Cupin_sf"/>
</dbReference>
<keyword evidence="1" id="KW-0472">Membrane</keyword>
<dbReference type="EMBL" id="JABCIY010000025">
    <property type="protein sequence ID" value="KAF7196466.1"/>
    <property type="molecule type" value="Genomic_DNA"/>
</dbReference>
<comment type="caution">
    <text evidence="3">The sequence shown here is derived from an EMBL/GenBank/DDBJ whole genome shotgun (WGS) entry which is preliminary data.</text>
</comment>
<organism evidence="3 4">
    <name type="scientific">Pseudocercospora fuligena</name>
    <dbReference type="NCBI Taxonomy" id="685502"/>
    <lineage>
        <taxon>Eukaryota</taxon>
        <taxon>Fungi</taxon>
        <taxon>Dikarya</taxon>
        <taxon>Ascomycota</taxon>
        <taxon>Pezizomycotina</taxon>
        <taxon>Dothideomycetes</taxon>
        <taxon>Dothideomycetidae</taxon>
        <taxon>Mycosphaerellales</taxon>
        <taxon>Mycosphaerellaceae</taxon>
        <taxon>Pseudocercospora</taxon>
    </lineage>
</organism>
<evidence type="ECO:0000313" key="4">
    <source>
        <dbReference type="Proteomes" id="UP000660729"/>
    </source>
</evidence>
<feature type="domain" description="Cupin type-2" evidence="2">
    <location>
        <begin position="62"/>
        <end position="116"/>
    </location>
</feature>
<gene>
    <name evidence="3" type="ORF">HII31_02194</name>
</gene>
<dbReference type="Proteomes" id="UP000660729">
    <property type="component" value="Unassembled WGS sequence"/>
</dbReference>
<dbReference type="InterPro" id="IPR014710">
    <property type="entry name" value="RmlC-like_jellyroll"/>
</dbReference>